<dbReference type="PANTHER" id="PTHR43415:SF4">
    <property type="entry name" value="N-ACETYLTRANSFERASE DOMAIN-CONTAINING PROTEIN"/>
    <property type="match status" value="1"/>
</dbReference>
<evidence type="ECO:0000313" key="3">
    <source>
        <dbReference type="Proteomes" id="UP001458946"/>
    </source>
</evidence>
<dbReference type="CDD" id="cd04301">
    <property type="entry name" value="NAT_SF"/>
    <property type="match status" value="1"/>
</dbReference>
<dbReference type="PROSITE" id="PS51186">
    <property type="entry name" value="GNAT"/>
    <property type="match status" value="1"/>
</dbReference>
<evidence type="ECO:0000259" key="1">
    <source>
        <dbReference type="PROSITE" id="PS51186"/>
    </source>
</evidence>
<dbReference type="Proteomes" id="UP001458946">
    <property type="component" value="Unassembled WGS sequence"/>
</dbReference>
<reference evidence="2 3" key="1">
    <citation type="submission" date="2024-02" db="EMBL/GenBank/DDBJ databases">
        <title>Deinococcus xinjiangensis NBRC 107630.</title>
        <authorList>
            <person name="Ichikawa N."/>
            <person name="Katano-Makiyama Y."/>
            <person name="Hidaka K."/>
        </authorList>
    </citation>
    <scope>NUCLEOTIDE SEQUENCE [LARGE SCALE GENOMIC DNA]</scope>
    <source>
        <strain evidence="2 3">NBRC 107630</strain>
    </source>
</reference>
<accession>A0ABP9V7Q2</accession>
<protein>
    <recommendedName>
        <fullName evidence="1">N-acetyltransferase domain-containing protein</fullName>
    </recommendedName>
</protein>
<dbReference type="SUPFAM" id="SSF55729">
    <property type="entry name" value="Acyl-CoA N-acyltransferases (Nat)"/>
    <property type="match status" value="1"/>
</dbReference>
<proteinExistence type="predicted"/>
<evidence type="ECO:0000313" key="2">
    <source>
        <dbReference type="EMBL" id="GAA5501304.1"/>
    </source>
</evidence>
<name>A0ABP9V7Q2_9DEIO</name>
<feature type="domain" description="N-acetyltransferase" evidence="1">
    <location>
        <begin position="6"/>
        <end position="170"/>
    </location>
</feature>
<comment type="caution">
    <text evidence="2">The sequence shown here is derived from an EMBL/GenBank/DDBJ whole genome shotgun (WGS) entry which is preliminary data.</text>
</comment>
<dbReference type="InterPro" id="IPR016181">
    <property type="entry name" value="Acyl_CoA_acyltransferase"/>
</dbReference>
<keyword evidence="3" id="KW-1185">Reference proteome</keyword>
<dbReference type="PANTHER" id="PTHR43415">
    <property type="entry name" value="SPERMIDINE N(1)-ACETYLTRANSFERASE"/>
    <property type="match status" value="1"/>
</dbReference>
<dbReference type="Pfam" id="PF13302">
    <property type="entry name" value="Acetyltransf_3"/>
    <property type="match status" value="1"/>
</dbReference>
<gene>
    <name evidence="2" type="ORF">Dxin01_01036</name>
</gene>
<dbReference type="InterPro" id="IPR000182">
    <property type="entry name" value="GNAT_dom"/>
</dbReference>
<sequence length="179" mass="20891">MSERKLTLRPRQDADLPTLWRWLHGEENPEWRQWDGPYFLDKPTNLSYAAYLQKAQATEPSLDRQIIALNGECIGMVTRYEEDPAGGGWWELGIVIYDPQHWGAGLGREVLKQWTGRTFHETNAHVITLTTWSGNERMVRSAGRVGYRECARIPEARSWQGKRWDSVKLAILRREWPQD</sequence>
<dbReference type="Gene3D" id="3.40.630.30">
    <property type="match status" value="1"/>
</dbReference>
<dbReference type="EMBL" id="BAABRN010000008">
    <property type="protein sequence ID" value="GAA5501304.1"/>
    <property type="molecule type" value="Genomic_DNA"/>
</dbReference>
<organism evidence="2 3">
    <name type="scientific">Deinococcus xinjiangensis</name>
    <dbReference type="NCBI Taxonomy" id="457454"/>
    <lineage>
        <taxon>Bacteria</taxon>
        <taxon>Thermotogati</taxon>
        <taxon>Deinococcota</taxon>
        <taxon>Deinococci</taxon>
        <taxon>Deinococcales</taxon>
        <taxon>Deinococcaceae</taxon>
        <taxon>Deinococcus</taxon>
    </lineage>
</organism>